<keyword evidence="8" id="KW-0677">Repeat</keyword>
<feature type="domain" description="ABC transmembrane type-1" evidence="18">
    <location>
        <begin position="317"/>
        <end position="594"/>
    </location>
</feature>
<evidence type="ECO:0000256" key="8">
    <source>
        <dbReference type="ARBA" id="ARBA00022737"/>
    </source>
</evidence>
<dbReference type="PROSITE" id="PS00211">
    <property type="entry name" value="ABC_TRANSPORTER_1"/>
    <property type="match status" value="2"/>
</dbReference>
<dbReference type="InterPro" id="IPR003439">
    <property type="entry name" value="ABC_transporter-like_ATP-bd"/>
</dbReference>
<keyword evidence="13 16" id="KW-0472">Membrane</keyword>
<dbReference type="FunFam" id="3.40.50.300:FF:000293">
    <property type="entry name" value="ATP binding cassette subfamily C member 1"/>
    <property type="match status" value="1"/>
</dbReference>
<feature type="transmembrane region" description="Helical" evidence="16">
    <location>
        <begin position="1018"/>
        <end position="1037"/>
    </location>
</feature>
<dbReference type="CDD" id="cd18603">
    <property type="entry name" value="ABC_6TM_MRP1_2_3_6_D2_like"/>
    <property type="match status" value="1"/>
</dbReference>
<dbReference type="Gene3D" id="1.20.1560.10">
    <property type="entry name" value="ABC transporter type 1, transmembrane domain"/>
    <property type="match status" value="2"/>
</dbReference>
<dbReference type="Pfam" id="PF00664">
    <property type="entry name" value="ABC_membrane"/>
    <property type="match status" value="2"/>
</dbReference>
<dbReference type="CDD" id="cd18595">
    <property type="entry name" value="ABC_6TM_MRP1_2_3_6_D1_like"/>
    <property type="match status" value="1"/>
</dbReference>
<dbReference type="CDD" id="cd03244">
    <property type="entry name" value="ABCC_MRP_domain2"/>
    <property type="match status" value="1"/>
</dbReference>
<keyword evidence="11" id="KW-1278">Translocase</keyword>
<evidence type="ECO:0000256" key="6">
    <source>
        <dbReference type="ARBA" id="ARBA00022554"/>
    </source>
</evidence>
<feature type="domain" description="ABC transmembrane type-1" evidence="18">
    <location>
        <begin position="976"/>
        <end position="1261"/>
    </location>
</feature>
<proteinExistence type="inferred from homology"/>
<evidence type="ECO:0000259" key="17">
    <source>
        <dbReference type="PROSITE" id="PS50893"/>
    </source>
</evidence>
<dbReference type="GO" id="GO:0005774">
    <property type="term" value="C:vacuolar membrane"/>
    <property type="evidence" value="ECO:0007669"/>
    <property type="project" value="UniProtKB-SubCell"/>
</dbReference>
<dbReference type="PANTHER" id="PTHR24223">
    <property type="entry name" value="ATP-BINDING CASSETTE SUB-FAMILY C"/>
    <property type="match status" value="1"/>
</dbReference>
<name>A0A9X6N971_HYPEX</name>
<dbReference type="CDD" id="cd03250">
    <property type="entry name" value="ABCC_MRP_domain1"/>
    <property type="match status" value="1"/>
</dbReference>
<feature type="transmembrane region" description="Helical" evidence="16">
    <location>
        <begin position="113"/>
        <end position="133"/>
    </location>
</feature>
<evidence type="ECO:0000259" key="18">
    <source>
        <dbReference type="PROSITE" id="PS50929"/>
    </source>
</evidence>
<feature type="transmembrane region" description="Helical" evidence="16">
    <location>
        <begin position="185"/>
        <end position="205"/>
    </location>
</feature>
<comment type="catalytic activity">
    <reaction evidence="15">
        <text>leukotriene C4(in) + ATP + H2O = leukotriene C4(out) + ADP + phosphate + H(+)</text>
        <dbReference type="Rhea" id="RHEA:38963"/>
        <dbReference type="ChEBI" id="CHEBI:15377"/>
        <dbReference type="ChEBI" id="CHEBI:15378"/>
        <dbReference type="ChEBI" id="CHEBI:30616"/>
        <dbReference type="ChEBI" id="CHEBI:43474"/>
        <dbReference type="ChEBI" id="CHEBI:57973"/>
        <dbReference type="ChEBI" id="CHEBI:456216"/>
    </reaction>
    <physiologicalReaction direction="left-to-right" evidence="15">
        <dbReference type="Rhea" id="RHEA:38964"/>
    </physiologicalReaction>
</comment>
<keyword evidence="20" id="KW-1185">Reference proteome</keyword>
<dbReference type="PROSITE" id="PS50893">
    <property type="entry name" value="ABC_TRANSPORTER_2"/>
    <property type="match status" value="2"/>
</dbReference>
<feature type="transmembrane region" description="Helical" evidence="16">
    <location>
        <begin position="1201"/>
        <end position="1223"/>
    </location>
</feature>
<dbReference type="FunFam" id="1.20.1560.10:FF:000020">
    <property type="entry name" value="ABC metal ion transporter"/>
    <property type="match status" value="1"/>
</dbReference>
<keyword evidence="10" id="KW-0067">ATP-binding</keyword>
<evidence type="ECO:0000256" key="12">
    <source>
        <dbReference type="ARBA" id="ARBA00022989"/>
    </source>
</evidence>
<evidence type="ECO:0000256" key="5">
    <source>
        <dbReference type="ARBA" id="ARBA00022475"/>
    </source>
</evidence>
<feature type="transmembrane region" description="Helical" evidence="16">
    <location>
        <begin position="42"/>
        <end position="60"/>
    </location>
</feature>
<feature type="transmembrane region" description="Helical" evidence="16">
    <location>
        <begin position="316"/>
        <end position="337"/>
    </location>
</feature>
<protein>
    <recommendedName>
        <fullName evidence="14">ABC-type glutathione-S-conjugate transporter</fullName>
        <ecNumber evidence="14">7.6.2.3</ecNumber>
    </recommendedName>
</protein>
<evidence type="ECO:0000256" key="9">
    <source>
        <dbReference type="ARBA" id="ARBA00022741"/>
    </source>
</evidence>
<dbReference type="FunFam" id="1.20.1560.10:FF:000001">
    <property type="entry name" value="ATP-binding cassette subfamily C member 1"/>
    <property type="match status" value="1"/>
</dbReference>
<evidence type="ECO:0000256" key="15">
    <source>
        <dbReference type="ARBA" id="ARBA00047523"/>
    </source>
</evidence>
<evidence type="ECO:0000256" key="3">
    <source>
        <dbReference type="ARBA" id="ARBA00009726"/>
    </source>
</evidence>
<evidence type="ECO:0000313" key="20">
    <source>
        <dbReference type="Proteomes" id="UP000192578"/>
    </source>
</evidence>
<dbReference type="InterPro" id="IPR050173">
    <property type="entry name" value="ABC_transporter_C-like"/>
</dbReference>
<organism evidence="19 20">
    <name type="scientific">Hypsibius exemplaris</name>
    <name type="common">Freshwater tardigrade</name>
    <dbReference type="NCBI Taxonomy" id="2072580"/>
    <lineage>
        <taxon>Eukaryota</taxon>
        <taxon>Metazoa</taxon>
        <taxon>Ecdysozoa</taxon>
        <taxon>Tardigrada</taxon>
        <taxon>Eutardigrada</taxon>
        <taxon>Parachela</taxon>
        <taxon>Hypsibioidea</taxon>
        <taxon>Hypsibiidae</taxon>
        <taxon>Hypsibius</taxon>
    </lineage>
</organism>
<comment type="subcellular location">
    <subcellularLocation>
        <location evidence="2">Cell membrane</location>
        <topology evidence="2">Multi-pass membrane protein</topology>
    </subcellularLocation>
    <subcellularLocation>
        <location evidence="1">Vacuole membrane</location>
        <topology evidence="1">Multi-pass membrane protein</topology>
    </subcellularLocation>
</comment>
<dbReference type="OrthoDB" id="6500128at2759"/>
<dbReference type="InterPro" id="IPR005292">
    <property type="entry name" value="MRP"/>
</dbReference>
<dbReference type="Gene3D" id="3.40.50.300">
    <property type="entry name" value="P-loop containing nucleotide triphosphate hydrolases"/>
    <property type="match status" value="2"/>
</dbReference>
<evidence type="ECO:0000256" key="2">
    <source>
        <dbReference type="ARBA" id="ARBA00004651"/>
    </source>
</evidence>
<keyword evidence="5" id="KW-1003">Cell membrane</keyword>
<dbReference type="SUPFAM" id="SSF52540">
    <property type="entry name" value="P-loop containing nucleoside triphosphate hydrolases"/>
    <property type="match status" value="2"/>
</dbReference>
<evidence type="ECO:0000256" key="11">
    <source>
        <dbReference type="ARBA" id="ARBA00022967"/>
    </source>
</evidence>
<evidence type="ECO:0000256" key="14">
    <source>
        <dbReference type="ARBA" id="ARBA00024220"/>
    </source>
</evidence>
<dbReference type="Pfam" id="PF00005">
    <property type="entry name" value="ABC_tran"/>
    <property type="match status" value="2"/>
</dbReference>
<feature type="transmembrane region" description="Helical" evidence="16">
    <location>
        <begin position="537"/>
        <end position="557"/>
    </location>
</feature>
<dbReference type="Pfam" id="PF24357">
    <property type="entry name" value="TMD0_ABC"/>
    <property type="match status" value="1"/>
</dbReference>
<dbReference type="InterPro" id="IPR003593">
    <property type="entry name" value="AAA+_ATPase"/>
</dbReference>
<feature type="transmembrane region" description="Helical" evidence="16">
    <location>
        <begin position="145"/>
        <end position="165"/>
    </location>
</feature>
<evidence type="ECO:0000256" key="4">
    <source>
        <dbReference type="ARBA" id="ARBA00022448"/>
    </source>
</evidence>
<feature type="transmembrane region" description="Helical" evidence="16">
    <location>
        <begin position="1100"/>
        <end position="1131"/>
    </location>
</feature>
<dbReference type="SUPFAM" id="SSF90123">
    <property type="entry name" value="ABC transporter transmembrane region"/>
    <property type="match status" value="2"/>
</dbReference>
<evidence type="ECO:0000256" key="10">
    <source>
        <dbReference type="ARBA" id="ARBA00022840"/>
    </source>
</evidence>
<feature type="domain" description="ABC transporter" evidence="17">
    <location>
        <begin position="1298"/>
        <end position="1532"/>
    </location>
</feature>
<evidence type="ECO:0000256" key="16">
    <source>
        <dbReference type="SAM" id="Phobius"/>
    </source>
</evidence>
<dbReference type="InterPro" id="IPR011527">
    <property type="entry name" value="ABC1_TM_dom"/>
</dbReference>
<evidence type="ECO:0000313" key="19">
    <source>
        <dbReference type="EMBL" id="OWA50132.1"/>
    </source>
</evidence>
<feature type="domain" description="ABC transporter" evidence="17">
    <location>
        <begin position="629"/>
        <end position="852"/>
    </location>
</feature>
<dbReference type="NCBIfam" id="TIGR00957">
    <property type="entry name" value="MRP_assoc_pro"/>
    <property type="match status" value="1"/>
</dbReference>
<dbReference type="GO" id="GO:0015431">
    <property type="term" value="F:ABC-type glutathione S-conjugate transporter activity"/>
    <property type="evidence" value="ECO:0007669"/>
    <property type="project" value="UniProtKB-EC"/>
</dbReference>
<reference evidence="20" key="1">
    <citation type="submission" date="2017-01" db="EMBL/GenBank/DDBJ databases">
        <title>Comparative genomics of anhydrobiosis in the tardigrade Hypsibius dujardini.</title>
        <authorList>
            <person name="Yoshida Y."/>
            <person name="Koutsovoulos G."/>
            <person name="Laetsch D."/>
            <person name="Stevens L."/>
            <person name="Kumar S."/>
            <person name="Horikawa D."/>
            <person name="Ishino K."/>
            <person name="Komine S."/>
            <person name="Tomita M."/>
            <person name="Blaxter M."/>
            <person name="Arakawa K."/>
        </authorList>
    </citation>
    <scope>NUCLEOTIDE SEQUENCE [LARGE SCALE GENOMIC DNA]</scope>
    <source>
        <strain evidence="20">Z151</strain>
    </source>
</reference>
<comment type="caution">
    <text evidence="19">The sequence shown here is derived from an EMBL/GenBank/DDBJ whole genome shotgun (WGS) entry which is preliminary data.</text>
</comment>
<keyword evidence="12 16" id="KW-1133">Transmembrane helix</keyword>
<feature type="transmembrane region" description="Helical" evidence="16">
    <location>
        <begin position="451"/>
        <end position="471"/>
    </location>
</feature>
<dbReference type="EMBL" id="MTYJ01000183">
    <property type="protein sequence ID" value="OWA50132.1"/>
    <property type="molecule type" value="Genomic_DNA"/>
</dbReference>
<feature type="transmembrane region" description="Helical" evidence="16">
    <location>
        <begin position="357"/>
        <end position="378"/>
    </location>
</feature>
<keyword evidence="7 16" id="KW-0812">Transmembrane</keyword>
<dbReference type="InterPro" id="IPR017871">
    <property type="entry name" value="ABC_transporter-like_CS"/>
</dbReference>
<keyword evidence="9" id="KW-0547">Nucleotide-binding</keyword>
<keyword evidence="6" id="KW-0926">Vacuole</keyword>
<dbReference type="PROSITE" id="PS50929">
    <property type="entry name" value="ABC_TM1F"/>
    <property type="match status" value="2"/>
</dbReference>
<feature type="transmembrane region" description="Helical" evidence="16">
    <location>
        <begin position="80"/>
        <end position="101"/>
    </location>
</feature>
<accession>A0A9X6N971</accession>
<dbReference type="InterPro" id="IPR036640">
    <property type="entry name" value="ABC1_TM_sf"/>
</dbReference>
<dbReference type="EC" id="7.6.2.3" evidence="14"/>
<dbReference type="InterPro" id="IPR027417">
    <property type="entry name" value="P-loop_NTPase"/>
</dbReference>
<dbReference type="SMART" id="SM00382">
    <property type="entry name" value="AAA"/>
    <property type="match status" value="2"/>
</dbReference>
<dbReference type="GO" id="GO:0005886">
    <property type="term" value="C:plasma membrane"/>
    <property type="evidence" value="ECO:0007669"/>
    <property type="project" value="UniProtKB-SubCell"/>
</dbReference>
<dbReference type="FunFam" id="3.40.50.300:FF:000074">
    <property type="entry name" value="Multidrug resistance-associated protein 5 isoform 1"/>
    <property type="match status" value="1"/>
</dbReference>
<dbReference type="GO" id="GO:0005524">
    <property type="term" value="F:ATP binding"/>
    <property type="evidence" value="ECO:0007669"/>
    <property type="project" value="UniProtKB-KW"/>
</dbReference>
<comment type="similarity">
    <text evidence="3">Belongs to the ABC transporter superfamily. ABCC family. Conjugate transporter (TC 3.A.1.208) subfamily.</text>
</comment>
<dbReference type="Proteomes" id="UP000192578">
    <property type="component" value="Unassembled WGS sequence"/>
</dbReference>
<evidence type="ECO:0000256" key="13">
    <source>
        <dbReference type="ARBA" id="ARBA00023136"/>
    </source>
</evidence>
<keyword evidence="4" id="KW-0813">Transport</keyword>
<dbReference type="InterPro" id="IPR056227">
    <property type="entry name" value="TMD0_ABC"/>
</dbReference>
<dbReference type="GO" id="GO:0000323">
    <property type="term" value="C:lytic vacuole"/>
    <property type="evidence" value="ECO:0007669"/>
    <property type="project" value="UniProtKB-ARBA"/>
</dbReference>
<evidence type="ECO:0000256" key="1">
    <source>
        <dbReference type="ARBA" id="ARBA00004128"/>
    </source>
</evidence>
<dbReference type="GO" id="GO:0016887">
    <property type="term" value="F:ATP hydrolysis activity"/>
    <property type="evidence" value="ECO:0007669"/>
    <property type="project" value="InterPro"/>
</dbReference>
<sequence>MIRTNWTASPFTDGFCLDPFWDTALTWWTSNPDFTNCFQQTALVWVPCGFLWLMLPLKMYSSRGSRFRIRKWTWTSTAKLTLSVLLILLAFTDLCYSISVWATKGLGDLPDAVIVAAVVRIATFALSAFCIFLDRRRAKPSSAIMFVFWLLIATAAAVTFRSSLMHHLQNQQAPINNPQQQQFRFVMEMFYFPVVVVQFILSCWAEDFPELRQGMQKPCPEQFSSFPNRLTYWWITSLIYVGWRRALTNKDLWDLGPEDSSEVHSARLIDNWEQEMSRARLTPSAQLKWTTDLNAPQKIHSPSLTMALAKTFSRGLLISASLRLSNDLLVFIAPSLLKQLINFVEDKNQEPWKGFLYSSGMFVGSLLQVFALAHYFVISQRTGMHIRSAVVAAIYRKALRMSNAAKRSSTVGEIVNLMAVDSQRFMDLILWSAPLQIAIALYFLWNEMGLATLSGLASMLLLIPFNAFIAGRTKTLQISQMKQKDGRIKMMNEILNGMKILKLYAWEESFEQQVLDIREGELITLRKAAYLNSLSSFIMQLSPFIVALVTFTTFVMIDEANVLTATKAFVSLSLFNILRRPLALLPDVITATVQAKVSVDRVTKFLLNDELDLDSVRELPPNDPSSVIITNGNFAWERDGEKPALQNININVKEGELVAIVGQVGSGKTSLCGAMLGLMEKISGDVAVKGKIAYVTQQAWIQNMSLRDNILFGRAFDERRYDKVLEACALKQDIDMLPGGDQTEIGEKGINLSGGQKQRVSLARAVYSGADIYFLDDPLSAVDAHVGKHIFTHVIGPQGILHHKTRILVTHGIGFLPQTDAILVLSDGTVSETGSYRQLLTNNGAFAEFLRTYLTEGNHNEDEDPESAAVRNEILEEIVFKRGTSVSSGTSTLSKVRKVLRQGSNVSGMSKGMRHTDKNGILLENAEPNGVPLVPIGEPPVKGTKLVAIEKQETGKVSWSVYILFLRQMTWLVVSGIFSFYVLSNAANIGTNLWLNDWANDGKIPERANGTAWRDFRLGVYGGLGALQGVFIFLSLLTTATGQIHSSREQHEGMLKRIMRAPMAFFDTTPLGRIVNRFSKDVDYVDTVIPTNFRLWLNCFFQVVSTVIVICIGVPIFASVVVPLGMIYYVIQRFFIPTSRQLKRLESVSRSPIYSHFQESLTGSSVIVAQRQVDRFVLENERLMDVNNRSYLPSITAQRWLAVRVEFVGICAVFFAGLFAVLGRDRDWGVEPSDIGLSISYALNVTQILNMMVRVASELEANIVSVERIKEYTEVPLEADWIIPSRRAKPDWPAEGRVTFQNYQTRYRPELDLVLKGVTADIFPGEKVGIVGRTGAGKSSLTLALFRIVEAAGGSIVIDDVEIGTLGLHDVRSRLTIIPQEPVLFSGTLRLNLDPFHTYTDEDVWRALDNAHLRRFVTSLPDGLEHLVAEGGENLSVGQRQLICLARALLRKTKILILDEATAAIDLETDALIQTTIRDKFGDCTILTIAHRLNTIMDSTRIMVLDQGAVMEFAPPAQLLNDRESIFYGLAKSANLAP</sequence>
<evidence type="ECO:0000256" key="7">
    <source>
        <dbReference type="ARBA" id="ARBA00022692"/>
    </source>
</evidence>
<dbReference type="PANTHER" id="PTHR24223:SF443">
    <property type="entry name" value="MULTIDRUG-RESISTANCE LIKE PROTEIN 1, ISOFORM I"/>
    <property type="match status" value="1"/>
</dbReference>
<feature type="transmembrane region" description="Helical" evidence="16">
    <location>
        <begin position="428"/>
        <end position="445"/>
    </location>
</feature>
<gene>
    <name evidence="19" type="ORF">BV898_14658</name>
</gene>